<evidence type="ECO:0000259" key="7">
    <source>
        <dbReference type="PROSITE" id="PS51349"/>
    </source>
</evidence>
<dbReference type="PROSITE" id="PS00557">
    <property type="entry name" value="FMN_HYDROXY_ACID_DH_1"/>
    <property type="match status" value="1"/>
</dbReference>
<comment type="subcellular location">
    <subcellularLocation>
        <location evidence="2">Peroxisome</location>
    </subcellularLocation>
</comment>
<comment type="cofactor">
    <cofactor evidence="1">
        <name>FMN</name>
        <dbReference type="ChEBI" id="CHEBI:58210"/>
    </cofactor>
</comment>
<dbReference type="InterPro" id="IPR013785">
    <property type="entry name" value="Aldolase_TIM"/>
</dbReference>
<feature type="domain" description="FMN hydroxy acid dehydrogenase" evidence="7">
    <location>
        <begin position="1"/>
        <end position="236"/>
    </location>
</feature>
<dbReference type="Gramene" id="ONK65392">
    <property type="protein sequence ID" value="ONK65392"/>
    <property type="gene ID" value="A4U43_C07F36630"/>
</dbReference>
<protein>
    <recommendedName>
        <fullName evidence="3">(S)-2-hydroxy-acid oxidase</fullName>
        <ecNumber evidence="3">1.1.3.15</ecNumber>
    </recommendedName>
</protein>
<dbReference type="PROSITE" id="PS51349">
    <property type="entry name" value="FMN_HYDROXY_ACID_DH_2"/>
    <property type="match status" value="1"/>
</dbReference>
<dbReference type="SUPFAM" id="SSF51395">
    <property type="entry name" value="FMN-linked oxidoreductases"/>
    <property type="match status" value="1"/>
</dbReference>
<dbReference type="InterPro" id="IPR012133">
    <property type="entry name" value="Alpha-hydoxy_acid_DH_FMN"/>
</dbReference>
<keyword evidence="4" id="KW-0560">Oxidoreductase</keyword>
<dbReference type="CDD" id="cd02809">
    <property type="entry name" value="alpha_hydroxyacid_oxid_FMN"/>
    <property type="match status" value="1"/>
</dbReference>
<dbReference type="InterPro" id="IPR008259">
    <property type="entry name" value="FMN_hydac_DH_AS"/>
</dbReference>
<reference evidence="9" key="1">
    <citation type="journal article" date="2017" name="Nat. Commun.">
        <title>The asparagus genome sheds light on the origin and evolution of a young Y chromosome.</title>
        <authorList>
            <person name="Harkess A."/>
            <person name="Zhou J."/>
            <person name="Xu C."/>
            <person name="Bowers J.E."/>
            <person name="Van der Hulst R."/>
            <person name="Ayyampalayam S."/>
            <person name="Mercati F."/>
            <person name="Riccardi P."/>
            <person name="McKain M.R."/>
            <person name="Kakrana A."/>
            <person name="Tang H."/>
            <person name="Ray J."/>
            <person name="Groenendijk J."/>
            <person name="Arikit S."/>
            <person name="Mathioni S.M."/>
            <person name="Nakano M."/>
            <person name="Shan H."/>
            <person name="Telgmann-Rauber A."/>
            <person name="Kanno A."/>
            <person name="Yue Z."/>
            <person name="Chen H."/>
            <person name="Li W."/>
            <person name="Chen Y."/>
            <person name="Xu X."/>
            <person name="Zhang Y."/>
            <person name="Luo S."/>
            <person name="Chen H."/>
            <person name="Gao J."/>
            <person name="Mao Z."/>
            <person name="Pires J.C."/>
            <person name="Luo M."/>
            <person name="Kudrna D."/>
            <person name="Wing R.A."/>
            <person name="Meyers B.C."/>
            <person name="Yi K."/>
            <person name="Kong H."/>
            <person name="Lavrijsen P."/>
            <person name="Sunseri F."/>
            <person name="Falavigna A."/>
            <person name="Ye Y."/>
            <person name="Leebens-Mack J.H."/>
            <person name="Chen G."/>
        </authorList>
    </citation>
    <scope>NUCLEOTIDE SEQUENCE [LARGE SCALE GENOMIC DNA]</scope>
    <source>
        <strain evidence="9">cv. DH0086</strain>
    </source>
</reference>
<comment type="similarity">
    <text evidence="6">Belongs to the FMN-dependent alpha-hydroxy acid dehydrogenase family.</text>
</comment>
<name>A0A5P1EHM1_ASPOF</name>
<dbReference type="AlphaFoldDB" id="A0A5P1EHM1"/>
<evidence type="ECO:0000256" key="2">
    <source>
        <dbReference type="ARBA" id="ARBA00004275"/>
    </source>
</evidence>
<gene>
    <name evidence="8" type="ORF">A4U43_C07F36630</name>
</gene>
<accession>A0A5P1EHM1</accession>
<dbReference type="PANTHER" id="PTHR10578">
    <property type="entry name" value="S -2-HYDROXY-ACID OXIDASE-RELATED"/>
    <property type="match status" value="1"/>
</dbReference>
<keyword evidence="5" id="KW-0576">Peroxisome</keyword>
<evidence type="ECO:0000256" key="6">
    <source>
        <dbReference type="ARBA" id="ARBA00024042"/>
    </source>
</evidence>
<dbReference type="OMA" id="AHESSYE"/>
<dbReference type="EC" id="1.1.3.15" evidence="3"/>
<sequence>MLFAFFSYMFTKDETLRSKLVKRAESNGFKAIVLTVDTPKLGRREADVKNKLGTPKLSNLEGLLSVDTDKKSDSGLQAFVSESKDASLSWKDIEWLKSITKLPLLLKGILTAEDAQRAVDAGVSGIIVSNHGGRQLDYSPAPISVLEEVVDVVSGAIPVLVDGGFRRGTDIFKALALGAKAVMIGRPVVFGLAAKGEQGVRKVIEMLNSELELTMTLTGCPTIKDIGTAGAMFELPVID</sequence>
<organism evidence="8 9">
    <name type="scientific">Asparagus officinalis</name>
    <name type="common">Garden asparagus</name>
    <dbReference type="NCBI Taxonomy" id="4686"/>
    <lineage>
        <taxon>Eukaryota</taxon>
        <taxon>Viridiplantae</taxon>
        <taxon>Streptophyta</taxon>
        <taxon>Embryophyta</taxon>
        <taxon>Tracheophyta</taxon>
        <taxon>Spermatophyta</taxon>
        <taxon>Magnoliopsida</taxon>
        <taxon>Liliopsida</taxon>
        <taxon>Asparagales</taxon>
        <taxon>Asparagaceae</taxon>
        <taxon>Asparagoideae</taxon>
        <taxon>Asparagus</taxon>
    </lineage>
</organism>
<evidence type="ECO:0000313" key="8">
    <source>
        <dbReference type="EMBL" id="ONK65392.1"/>
    </source>
</evidence>
<dbReference type="Proteomes" id="UP000243459">
    <property type="component" value="Chromosome 7"/>
</dbReference>
<dbReference type="Gene3D" id="3.20.20.70">
    <property type="entry name" value="Aldolase class I"/>
    <property type="match status" value="1"/>
</dbReference>
<proteinExistence type="inferred from homology"/>
<keyword evidence="9" id="KW-1185">Reference proteome</keyword>
<evidence type="ECO:0000256" key="3">
    <source>
        <dbReference type="ARBA" id="ARBA00013087"/>
    </source>
</evidence>
<evidence type="ECO:0000256" key="4">
    <source>
        <dbReference type="ARBA" id="ARBA00023002"/>
    </source>
</evidence>
<dbReference type="InterPro" id="IPR037396">
    <property type="entry name" value="FMN_HAD"/>
</dbReference>
<dbReference type="Pfam" id="PF01070">
    <property type="entry name" value="FMN_dh"/>
    <property type="match status" value="1"/>
</dbReference>
<dbReference type="InterPro" id="IPR000262">
    <property type="entry name" value="FMN-dep_DH"/>
</dbReference>
<dbReference type="GO" id="GO:0010181">
    <property type="term" value="F:FMN binding"/>
    <property type="evidence" value="ECO:0007669"/>
    <property type="project" value="InterPro"/>
</dbReference>
<evidence type="ECO:0000256" key="5">
    <source>
        <dbReference type="ARBA" id="ARBA00023140"/>
    </source>
</evidence>
<dbReference type="EMBL" id="CM007387">
    <property type="protein sequence ID" value="ONK65392.1"/>
    <property type="molecule type" value="Genomic_DNA"/>
</dbReference>
<dbReference type="GO" id="GO:0005777">
    <property type="term" value="C:peroxisome"/>
    <property type="evidence" value="ECO:0007669"/>
    <property type="project" value="UniProtKB-SubCell"/>
</dbReference>
<dbReference type="GO" id="GO:0003973">
    <property type="term" value="F:(S)-2-hydroxy-acid oxidase activity"/>
    <property type="evidence" value="ECO:0007669"/>
    <property type="project" value="UniProtKB-EC"/>
</dbReference>
<evidence type="ECO:0000256" key="1">
    <source>
        <dbReference type="ARBA" id="ARBA00001917"/>
    </source>
</evidence>
<dbReference type="PANTHER" id="PTHR10578:SF67">
    <property type="entry name" value="PEROXISOMAL (S)-2-HYDROXYACID OXIDASE GLO3"/>
    <property type="match status" value="1"/>
</dbReference>
<evidence type="ECO:0000313" key="9">
    <source>
        <dbReference type="Proteomes" id="UP000243459"/>
    </source>
</evidence>